<evidence type="ECO:0000313" key="3">
    <source>
        <dbReference type="Proteomes" id="UP000243494"/>
    </source>
</evidence>
<gene>
    <name evidence="2" type="ORF">CHF27_003800</name>
</gene>
<dbReference type="Gene3D" id="3.90.550.10">
    <property type="entry name" value="Spore Coat Polysaccharide Biosynthesis Protein SpsA, Chain A"/>
    <property type="match status" value="1"/>
</dbReference>
<protein>
    <submittedName>
        <fullName evidence="2">Glycosyltransferase</fullName>
    </submittedName>
</protein>
<dbReference type="RefSeq" id="WP_095406185.1">
    <property type="nucleotide sequence ID" value="NZ_NOJZ02000004.1"/>
</dbReference>
<dbReference type="EMBL" id="NOJZ02000004">
    <property type="protein sequence ID" value="RDY24212.1"/>
    <property type="molecule type" value="Genomic_DNA"/>
</dbReference>
<evidence type="ECO:0000313" key="2">
    <source>
        <dbReference type="EMBL" id="RDY24212.1"/>
    </source>
</evidence>
<dbReference type="GO" id="GO:0016740">
    <property type="term" value="F:transferase activity"/>
    <property type="evidence" value="ECO:0007669"/>
    <property type="project" value="UniProtKB-KW"/>
</dbReference>
<reference evidence="2 3" key="1">
    <citation type="journal article" date="2017" name="Genome Announc.">
        <title>Draft Genome Sequence of Romboutsia maritimum sp. nov. Strain CCRI-22766(T), Isolated from Coastal Estuarine Mud.</title>
        <authorList>
            <person name="Maheux A.F."/>
            <person name="Boudreau D.K."/>
            <person name="Berube E."/>
            <person name="Boissinot M."/>
            <person name="Raymond F."/>
            <person name="Brodeur S."/>
            <person name="Corbeil J."/>
            <person name="Brightwell G."/>
            <person name="Broda D."/>
            <person name="Omar R.F."/>
            <person name="Bergeron M.G."/>
        </authorList>
    </citation>
    <scope>NUCLEOTIDE SEQUENCE [LARGE SCALE GENOMIC DNA]</scope>
    <source>
        <strain evidence="2 3">CCRI-22766</strain>
    </source>
</reference>
<dbReference type="InterPro" id="IPR029044">
    <property type="entry name" value="Nucleotide-diphossugar_trans"/>
</dbReference>
<organism evidence="2 3">
    <name type="scientific">Romboutsia maritimum</name>
    <dbReference type="NCBI Taxonomy" id="2020948"/>
    <lineage>
        <taxon>Bacteria</taxon>
        <taxon>Bacillati</taxon>
        <taxon>Bacillota</taxon>
        <taxon>Clostridia</taxon>
        <taxon>Peptostreptococcales</taxon>
        <taxon>Peptostreptococcaceae</taxon>
        <taxon>Romboutsia</taxon>
    </lineage>
</organism>
<name>A0A371IUQ2_9FIRM</name>
<dbReference type="AlphaFoldDB" id="A0A371IUQ2"/>
<dbReference type="Pfam" id="PF00535">
    <property type="entry name" value="Glycos_transf_2"/>
    <property type="match status" value="1"/>
</dbReference>
<dbReference type="Proteomes" id="UP000243494">
    <property type="component" value="Unassembled WGS sequence"/>
</dbReference>
<evidence type="ECO:0000259" key="1">
    <source>
        <dbReference type="Pfam" id="PF00535"/>
    </source>
</evidence>
<dbReference type="OrthoDB" id="6713581at2"/>
<keyword evidence="3" id="KW-1185">Reference proteome</keyword>
<sequence>MNTDGFSIITVTSRRFCIDNLIQNYLIQNFKHKELIIIINNDSIPMSNFNKYTSLYENINVYKLPEKITLGECLNFGINKSNFNYIAKFDDDDYYGPYYLDEAYNIFSNYDCEVVGKYKTFSYFEKFNKLMLLKDEIENTYTNTIMGSTICFNKYIVEKVQFRHVSIKEDYLFSNDCLNNGYKLFASSRFNHIVFKHADNNKHTFKSNISLLIKRCVNIKSDISFNGCFDFVNKEVVSRI</sequence>
<comment type="caution">
    <text evidence="2">The sequence shown here is derived from an EMBL/GenBank/DDBJ whole genome shotgun (WGS) entry which is preliminary data.</text>
</comment>
<dbReference type="InterPro" id="IPR001173">
    <property type="entry name" value="Glyco_trans_2-like"/>
</dbReference>
<proteinExistence type="predicted"/>
<accession>A0A371IUQ2</accession>
<feature type="domain" description="Glycosyltransferase 2-like" evidence="1">
    <location>
        <begin position="17"/>
        <end position="122"/>
    </location>
</feature>
<dbReference type="SUPFAM" id="SSF53448">
    <property type="entry name" value="Nucleotide-diphospho-sugar transferases"/>
    <property type="match status" value="1"/>
</dbReference>
<keyword evidence="2" id="KW-0808">Transferase</keyword>